<keyword evidence="12 18" id="KW-0472">Membrane</keyword>
<feature type="compositionally biased region" description="Polar residues" evidence="17">
    <location>
        <begin position="1713"/>
        <end position="1729"/>
    </location>
</feature>
<feature type="transmembrane region" description="Helical" evidence="18">
    <location>
        <begin position="261"/>
        <end position="282"/>
    </location>
</feature>
<dbReference type="Gene3D" id="1.10.287.70">
    <property type="match status" value="4"/>
</dbReference>
<feature type="region of interest" description="Disordered" evidence="17">
    <location>
        <begin position="362"/>
        <end position="384"/>
    </location>
</feature>
<evidence type="ECO:0000256" key="14">
    <source>
        <dbReference type="PIRSR" id="PIRSR602077-1"/>
    </source>
</evidence>
<evidence type="ECO:0000256" key="2">
    <source>
        <dbReference type="ARBA" id="ARBA00022448"/>
    </source>
</evidence>
<feature type="binding site" evidence="14">
    <location>
        <position position="1020"/>
    </location>
    <ligand>
        <name>Ca(2+)</name>
        <dbReference type="ChEBI" id="CHEBI:29108"/>
    </ligand>
</feature>
<dbReference type="InterPro" id="IPR027359">
    <property type="entry name" value="Volt_channel_dom_sf"/>
</dbReference>
<keyword evidence="9 15" id="KW-0851">Voltage-gated channel</keyword>
<accession>O96057</accession>
<dbReference type="InterPro" id="IPR031649">
    <property type="entry name" value="GPHH_dom"/>
</dbReference>
<dbReference type="SUPFAM" id="SSF81324">
    <property type="entry name" value="Voltage-gated potassium channels"/>
    <property type="match status" value="4"/>
</dbReference>
<dbReference type="EMBL" id="AB013604">
    <property type="protein sequence ID" value="BAA34927.2"/>
    <property type="molecule type" value="mRNA"/>
</dbReference>
<feature type="compositionally biased region" description="Polar residues" evidence="17">
    <location>
        <begin position="2085"/>
        <end position="2095"/>
    </location>
</feature>
<protein>
    <recommendedName>
        <fullName evidence="15">Voltage-dependent L-type calcium channel subunit alpha</fullName>
    </recommendedName>
</protein>
<keyword evidence="4 15" id="KW-0107">Calcium channel</keyword>
<feature type="transmembrane region" description="Helical" evidence="18">
    <location>
        <begin position="430"/>
        <end position="447"/>
    </location>
</feature>
<keyword evidence="2" id="KW-0813">Transport</keyword>
<dbReference type="GO" id="GO:0008331">
    <property type="term" value="F:high voltage-gated calcium channel activity"/>
    <property type="evidence" value="ECO:0007669"/>
    <property type="project" value="TreeGrafter"/>
</dbReference>
<dbReference type="PIR" id="T30890">
    <property type="entry name" value="T30890"/>
</dbReference>
<dbReference type="Gene3D" id="1.20.120.350">
    <property type="entry name" value="Voltage-gated potassium channels. Chain C"/>
    <property type="match status" value="4"/>
</dbReference>
<dbReference type="FunFam" id="1.20.120.350:FF:000010">
    <property type="entry name" value="Voltage-dependent L-type calcium channel subunit alpha"/>
    <property type="match status" value="1"/>
</dbReference>
<feature type="region of interest" description="Disordered" evidence="17">
    <location>
        <begin position="1607"/>
        <end position="1736"/>
    </location>
</feature>
<evidence type="ECO:0000256" key="4">
    <source>
        <dbReference type="ARBA" id="ARBA00022673"/>
    </source>
</evidence>
<comment type="similarity">
    <text evidence="15">Belongs to the calcium channel alpha-1 subunit (TC 1.A.1.11) family.</text>
</comment>
<feature type="transmembrane region" description="Helical" evidence="18">
    <location>
        <begin position="553"/>
        <end position="573"/>
    </location>
</feature>
<feature type="transmembrane region" description="Helical" evidence="18">
    <location>
        <begin position="1349"/>
        <end position="1373"/>
    </location>
</feature>
<evidence type="ECO:0000256" key="16">
    <source>
        <dbReference type="SAM" id="Coils"/>
    </source>
</evidence>
<organism evidence="20">
    <name type="scientific">Halocynthia roretzi</name>
    <name type="common">Sea squirt</name>
    <name type="synonym">Cynthia roretzi</name>
    <dbReference type="NCBI Taxonomy" id="7729"/>
    <lineage>
        <taxon>Eukaryota</taxon>
        <taxon>Metazoa</taxon>
        <taxon>Chordata</taxon>
        <taxon>Tunicata</taxon>
        <taxon>Ascidiacea</taxon>
        <taxon>Stolidobranchia</taxon>
        <taxon>Pyuridae</taxon>
        <taxon>Halocynthia</taxon>
    </lineage>
</organism>
<proteinExistence type="evidence at transcript level"/>
<feature type="coiled-coil region" evidence="16">
    <location>
        <begin position="668"/>
        <end position="710"/>
    </location>
</feature>
<dbReference type="FunFam" id="1.20.120.350:FF:000120">
    <property type="entry name" value="Voltage-dependent L-type calcium channel subunit alpha"/>
    <property type="match status" value="1"/>
</dbReference>
<keyword evidence="5 18" id="KW-0812">Transmembrane</keyword>
<dbReference type="PRINTS" id="PR00167">
    <property type="entry name" value="CACHANNEL"/>
</dbReference>
<keyword evidence="7" id="KW-0677">Repeat</keyword>
<evidence type="ECO:0000256" key="6">
    <source>
        <dbReference type="ARBA" id="ARBA00022723"/>
    </source>
</evidence>
<feature type="transmembrane region" description="Helical" evidence="18">
    <location>
        <begin position="1125"/>
        <end position="1143"/>
    </location>
</feature>
<keyword evidence="8 14" id="KW-0106">Calcium</keyword>
<feature type="transmembrane region" description="Helical" evidence="18">
    <location>
        <begin position="872"/>
        <end position="889"/>
    </location>
</feature>
<evidence type="ECO:0000256" key="5">
    <source>
        <dbReference type="ARBA" id="ARBA00022692"/>
    </source>
</evidence>
<evidence type="ECO:0000256" key="1">
    <source>
        <dbReference type="ARBA" id="ARBA00004141"/>
    </source>
</evidence>
<feature type="transmembrane region" description="Helical" evidence="18">
    <location>
        <begin position="923"/>
        <end position="956"/>
    </location>
</feature>
<comment type="subcellular location">
    <subcellularLocation>
        <location evidence="1 15">Membrane</location>
        <topology evidence="1 15">Multi-pass membrane protein</topology>
    </subcellularLocation>
</comment>
<keyword evidence="11" id="KW-0406">Ion transport</keyword>
<dbReference type="Gene3D" id="6.10.250.2180">
    <property type="match status" value="1"/>
</dbReference>
<dbReference type="Pfam" id="PF00520">
    <property type="entry name" value="Ion_trans"/>
    <property type="match status" value="4"/>
</dbReference>
<dbReference type="InterPro" id="IPR005821">
    <property type="entry name" value="Ion_trans_dom"/>
</dbReference>
<dbReference type="FunFam" id="1.20.120.350:FF:000006">
    <property type="entry name" value="Voltage-dependent L-type calcium channel subunit alpha"/>
    <property type="match status" value="1"/>
</dbReference>
<feature type="transmembrane region" description="Helical" evidence="18">
    <location>
        <begin position="1048"/>
        <end position="1074"/>
    </location>
</feature>
<evidence type="ECO:0000256" key="15">
    <source>
        <dbReference type="RuleBase" id="RU003808"/>
    </source>
</evidence>
<keyword evidence="3 15" id="KW-0109">Calcium transport</keyword>
<feature type="region of interest" description="Disordered" evidence="17">
    <location>
        <begin position="735"/>
        <end position="764"/>
    </location>
</feature>
<feature type="region of interest" description="Disordered" evidence="17">
    <location>
        <begin position="1925"/>
        <end position="1946"/>
    </location>
</feature>
<dbReference type="SMART" id="SM01062">
    <property type="entry name" value="Ca_chan_IQ"/>
    <property type="match status" value="1"/>
</dbReference>
<dbReference type="GO" id="GO:0005891">
    <property type="term" value="C:voltage-gated calcium channel complex"/>
    <property type="evidence" value="ECO:0007669"/>
    <property type="project" value="InterPro"/>
</dbReference>
<dbReference type="PANTHER" id="PTHR45628:SF1">
    <property type="entry name" value="VOLTAGE-DEPENDENT CALCIUM CHANNEL TYPE D SUBUNIT ALPHA-1"/>
    <property type="match status" value="1"/>
</dbReference>
<feature type="transmembrane region" description="Helical" evidence="18">
    <location>
        <begin position="51"/>
        <end position="68"/>
    </location>
</feature>
<evidence type="ECO:0000256" key="17">
    <source>
        <dbReference type="SAM" id="MobiDB-lite"/>
    </source>
</evidence>
<dbReference type="Pfam" id="PF16905">
    <property type="entry name" value="GPHH"/>
    <property type="match status" value="1"/>
</dbReference>
<feature type="transmembrane region" description="Helical" evidence="18">
    <location>
        <begin position="294"/>
        <end position="316"/>
    </location>
</feature>
<feature type="compositionally biased region" description="Polar residues" evidence="17">
    <location>
        <begin position="1639"/>
        <end position="1671"/>
    </location>
</feature>
<evidence type="ECO:0000256" key="3">
    <source>
        <dbReference type="ARBA" id="ARBA00022568"/>
    </source>
</evidence>
<feature type="transmembrane region" description="Helical" evidence="18">
    <location>
        <begin position="181"/>
        <end position="203"/>
    </location>
</feature>
<feature type="transmembrane region" description="Helical" evidence="18">
    <location>
        <begin position="801"/>
        <end position="822"/>
    </location>
</feature>
<dbReference type="GO" id="GO:0046872">
    <property type="term" value="F:metal ion binding"/>
    <property type="evidence" value="ECO:0007669"/>
    <property type="project" value="UniProtKB-KW"/>
</dbReference>
<evidence type="ECO:0000256" key="12">
    <source>
        <dbReference type="ARBA" id="ARBA00023136"/>
    </source>
</evidence>
<dbReference type="FunFam" id="1.10.287.70:FF:000009">
    <property type="entry name" value="Voltage-dependent L-type calcium channel subunit alpha"/>
    <property type="match status" value="1"/>
</dbReference>
<dbReference type="Pfam" id="PF08763">
    <property type="entry name" value="Ca_chan_IQ"/>
    <property type="match status" value="1"/>
</dbReference>
<feature type="transmembrane region" description="Helical" evidence="18">
    <location>
        <begin position="842"/>
        <end position="863"/>
    </location>
</feature>
<feature type="binding site" evidence="14">
    <location>
        <position position="612"/>
    </location>
    <ligand>
        <name>Ca(2+)</name>
        <dbReference type="ChEBI" id="CHEBI:29108"/>
    </ligand>
</feature>
<evidence type="ECO:0000256" key="18">
    <source>
        <dbReference type="SAM" id="Phobius"/>
    </source>
</evidence>
<evidence type="ECO:0000256" key="10">
    <source>
        <dbReference type="ARBA" id="ARBA00022989"/>
    </source>
</evidence>
<feature type="domain" description="Voltage-dependent calcium channel alpha-1 subunit IQ" evidence="19">
    <location>
        <begin position="1507"/>
        <end position="1541"/>
    </location>
</feature>
<feature type="region of interest" description="Disordered" evidence="17">
    <location>
        <begin position="1"/>
        <end position="20"/>
    </location>
</feature>
<evidence type="ECO:0000313" key="20">
    <source>
        <dbReference type="EMBL" id="BAA34927.2"/>
    </source>
</evidence>
<feature type="transmembrane region" description="Helical" evidence="18">
    <location>
        <begin position="1155"/>
        <end position="1178"/>
    </location>
</feature>
<evidence type="ECO:0000256" key="8">
    <source>
        <dbReference type="ARBA" id="ARBA00022837"/>
    </source>
</evidence>
<feature type="transmembrane region" description="Helical" evidence="18">
    <location>
        <begin position="1253"/>
        <end position="1275"/>
    </location>
</feature>
<evidence type="ECO:0000256" key="13">
    <source>
        <dbReference type="ARBA" id="ARBA00023303"/>
    </source>
</evidence>
<dbReference type="FunFam" id="1.10.287.70:FF:000117">
    <property type="entry name" value="Voltage-gated Ca2+ channel, alpha subunit"/>
    <property type="match status" value="1"/>
</dbReference>
<name>O96057_HALRO</name>
<comment type="function">
    <text evidence="15">Voltage-sensitive calcium channels (VSCC) mediate the entry of calcium ions into excitable cells and are also involved in a variety of calcium-dependent processes, including muscle contraction, hormone or neurotransmitter release, gene expression, cell motility, cell division and cell death.</text>
</comment>
<evidence type="ECO:0000256" key="9">
    <source>
        <dbReference type="ARBA" id="ARBA00022882"/>
    </source>
</evidence>
<dbReference type="PANTHER" id="PTHR45628">
    <property type="entry name" value="VOLTAGE-DEPENDENT CALCIUM CHANNEL TYPE A SUBUNIT ALPHA-1"/>
    <property type="match status" value="1"/>
</dbReference>
<feature type="transmembrane region" description="Helical" evidence="18">
    <location>
        <begin position="631"/>
        <end position="659"/>
    </location>
</feature>
<gene>
    <name evidence="20" type="primary">TuCa1</name>
</gene>
<dbReference type="Gene3D" id="6.10.250.2500">
    <property type="match status" value="1"/>
</dbReference>
<feature type="transmembrane region" description="Helical" evidence="18">
    <location>
        <begin position="120"/>
        <end position="138"/>
    </location>
</feature>
<dbReference type="InterPro" id="IPR050599">
    <property type="entry name" value="VDCC_alpha-1_subunit"/>
</dbReference>
<feature type="transmembrane region" description="Helical" evidence="18">
    <location>
        <begin position="88"/>
        <end position="108"/>
    </location>
</feature>
<keyword evidence="16" id="KW-0175">Coiled coil</keyword>
<dbReference type="FunFam" id="1.20.120.350:FF:000001">
    <property type="entry name" value="Voltage-dependent L-type calcium channel subunit alpha"/>
    <property type="match status" value="1"/>
</dbReference>
<dbReference type="PRINTS" id="PR01630">
    <property type="entry name" value="LVDCCALPHA1"/>
</dbReference>
<feature type="binding site" evidence="14">
    <location>
        <position position="275"/>
    </location>
    <ligand>
        <name>Ca(2+)</name>
        <dbReference type="ChEBI" id="CHEBI:29108"/>
    </ligand>
</feature>
<evidence type="ECO:0000256" key="7">
    <source>
        <dbReference type="ARBA" id="ARBA00022737"/>
    </source>
</evidence>
<dbReference type="InterPro" id="IPR014873">
    <property type="entry name" value="VDCC_a1su_IQ"/>
</dbReference>
<reference evidence="20" key="1">
    <citation type="submission" date="1998-05" db="EMBL/GenBank/DDBJ databases">
        <title>TuCa1, ascidian calcium channel alpha1-subunit.</title>
        <authorList>
            <person name="Okamura Y."/>
            <person name="Okagaki R."/>
        </authorList>
    </citation>
    <scope>NUCLEOTIDE SEQUENCE</scope>
</reference>
<feature type="transmembrane region" description="Helical" evidence="18">
    <location>
        <begin position="467"/>
        <end position="484"/>
    </location>
</feature>
<dbReference type="InterPro" id="IPR005446">
    <property type="entry name" value="VDCC_L_a1su"/>
</dbReference>
<keyword evidence="10 18" id="KW-1133">Transmembrane helix</keyword>
<keyword evidence="13" id="KW-0407">Ion channel</keyword>
<evidence type="ECO:0000256" key="11">
    <source>
        <dbReference type="ARBA" id="ARBA00023065"/>
    </source>
</evidence>
<keyword evidence="6 14" id="KW-0479">Metal-binding</keyword>
<dbReference type="FunFam" id="1.10.287.70:FF:000107">
    <property type="entry name" value="Voltage-dependent L-type calcium channel subunit alpha"/>
    <property type="match status" value="1"/>
</dbReference>
<sequence length="2125" mass="242983">MNGTTNPTTRKRKIKPDPNAGRAPQALLCLSLKNPIRKACMKIVDWRPFDVLILLTILANCVALAVYVPFPGDDSNRTNEILEKVEYIFLGIFTIEAILKIIAYGLFFHPNAYLRNGWNVIDFVIVVIGLVSIVLETANVGSTDKVRSLRAFRVLRPLRLVSGVPSLEVVLNAIIRAMVPLLHIALLVIFVIIIYAVVGLELFKGKLHKTCYHNEVAVLIMEDEAKPCADSDSWGRHCSGGMICESDWAGPSKGIINFDTFYFAVITVFQCITMEGWTDVLYYMNDAVGNLWPWIYFVSLIIIGSFFVMNLILGVLSGEFSKEREKANARGEFQKLREKQQTDEDMKGYMDWITQAEDLDPMNDEDREDRRSASNEQLNDADSEVSGLQIDETWWQMQRRALFKVCYSRRWRRWNRKTRRRCRTMVKSKSFYWLVIVLVFCNTLSLATEHYRQPPWLTLAQDLANKILLTLFTIEMLVKMYSLGMQQYFVSLFNRFDCFVVCGGIVELVLTSSKIMEPLGISVLRCVRLLRIFKMTSSWNSLSNLVASLLNSIRSIASLLVLLFLFIIIFALLGMQMFGGRFSEIEQEDKIRSNFDTFLQALLTVFQILTGEDWNVVMYNGIEAYGGASTIGLLTSVYFIVLFIGGNYILLNVFLAIAVDNLADAESLGAAQKEKEEEKKMKKTLRLKKLRKLFKKKDQTSVENQEVNQEDTLNRVEEMPNYYTPDHDIRIEVTEASDTNSDKHLPEVSDGEMEPEVPVGPRPRRMSEMHLSEKKVPLPEGSSFFILSNTNRLRVFCYDIVNYNWFNNAILACIILSSIALACEDPVSAHSARNKVLEYFDYVFTGVFAVEIVLKMTAFGVFLHKGSFCRSYFNLLDLLVVAVSLVSMLSNSDKFSVVKILRVLPSVLRPLRAINRAKGLKHVVQCVFVAISTIGNIMVITGLLQFMFACIGVQLFKGRLYYCTDQSKETKEECHGKFFVYSKDGNGEPRVEERLWENSEFNYDNVMNAMLTLFVVATFEGWPGLLYKSIDSWSENHGPRYDARQAVALFYFVFIIVIAFFMMNIFVGFVIVTFQEQGEQEYKNCELDKNQRQCLEYALKAKPVKRYIPKNPWQYKVWFIVNSTYFEYFMLVLILLNTVCLAVQHHQQSKELTVILNHMNYVFTALFALEMIVKLVAYKPRGYLSDPWNVFDSLIVIGSIVDIVFSELDHGNEKSFSINFFRLFRVLRLVKLLSRGEGIRTLLWTFIKSFPALPYVALLIIMLFFIYAVIGMQIFGKIKPNDGSQINRNNNFQTFLQAVLLLFRCATGESWQEVMLACASGNECDDESDWNYYGDKDISAKFTCGNDFAYTYFLTFYMLCAFLIINLFVAVIMDNFDYLTRDWSILGLHHLDEFVRVWSEYDHEASGRIKHLHVVKLLRHIQPPLGFGKLCPQRMACRKLVSMNMPLNSDGTVMFNATLFALVRTSLKIKSEGNIDQANEELRAVIKKIWKRTSMKLLDQVVPPAGNDDVTVGKFYATYLIQDYFRKFKESKERRLRERDGRHHPNNANTLTLQAGIREVQDVSPELKRSISGNLVPNEYEESELVSMDDEPEHRRRHSIFGQLRSLASPGTPVMTSRRPLTVSDNTPAVGHRKHEQNSDQNPLVNRLTPQQPFPNATPSHAQATEKSVNRSLDGIHTMPRDANIGRHHGSIDDFSRYHKSPTQPDGFVVEPTFTSPSHNTNRNNSANPTECMVHRPNGKCQKMQRAYSEEDKGERGDRNFIVPYLSMDGGMNTVQHWGRDAREQRPCYCGKPRRLLRPCSKRSLNLDYTPLQRNETPVKSPTTENLSKRTLQSCDRSFSFPGKNRIDSFTSIEDECLLSRDSRDADSIFFNEIGGSGISSSDSDMFESDSGSCDDECGSVRTYRTANTISPQCAFKTFSEVNSQPGSKSDVGVTRKLPPTPEAPSRIFRLPMMSKNWRKSRENMPLCDIKTSETAPLINSRNETSFHRNSIPRHKLTRQFSTNYDNRHHADDMDYRRDNEVIIYNKGDDGRGCSKTRSFVQIFQSLTNGDSDNDSTNVCQPKSYCRSDSVWDEEEETPIKRSQVEISPSGSRTRSPVPRNGHEGCIERDEEADLASEMIVPNVK</sequence>
<dbReference type="InterPro" id="IPR002077">
    <property type="entry name" value="VDCCAlpha1"/>
</dbReference>
<feature type="region of interest" description="Disordered" evidence="17">
    <location>
        <begin position="2071"/>
        <end position="2125"/>
    </location>
</feature>
<dbReference type="GO" id="GO:0098703">
    <property type="term" value="P:calcium ion import across plasma membrane"/>
    <property type="evidence" value="ECO:0007669"/>
    <property type="project" value="TreeGrafter"/>
</dbReference>
<evidence type="ECO:0000259" key="19">
    <source>
        <dbReference type="SMART" id="SM01062"/>
    </source>
</evidence>